<feature type="transmembrane region" description="Helical" evidence="9">
    <location>
        <begin position="77"/>
        <end position="97"/>
    </location>
</feature>
<dbReference type="Proteomes" id="UP000391834">
    <property type="component" value="Unassembled WGS sequence"/>
</dbReference>
<evidence type="ECO:0000313" key="12">
    <source>
        <dbReference type="Proteomes" id="UP000391834"/>
    </source>
</evidence>
<keyword evidence="12" id="KW-1185">Reference proteome</keyword>
<dbReference type="InterPro" id="IPR050482">
    <property type="entry name" value="Sensor_HK_TwoCompSys"/>
</dbReference>
<protein>
    <recommendedName>
        <fullName evidence="2">histidine kinase</fullName>
        <ecNumber evidence="2">2.7.13.3</ecNumber>
    </recommendedName>
</protein>
<proteinExistence type="predicted"/>
<organism evidence="11 12">
    <name type="scientific">Prolixibacter bellariivorans</name>
    <dbReference type="NCBI Taxonomy" id="314319"/>
    <lineage>
        <taxon>Bacteria</taxon>
        <taxon>Pseudomonadati</taxon>
        <taxon>Bacteroidota</taxon>
        <taxon>Bacteroidia</taxon>
        <taxon>Marinilabiliales</taxon>
        <taxon>Prolixibacteraceae</taxon>
        <taxon>Prolixibacter</taxon>
    </lineage>
</organism>
<evidence type="ECO:0000256" key="1">
    <source>
        <dbReference type="ARBA" id="ARBA00000085"/>
    </source>
</evidence>
<keyword evidence="4" id="KW-0808">Transferase</keyword>
<evidence type="ECO:0000256" key="9">
    <source>
        <dbReference type="SAM" id="Phobius"/>
    </source>
</evidence>
<dbReference type="SUPFAM" id="SSF55874">
    <property type="entry name" value="ATPase domain of HSP90 chaperone/DNA topoisomerase II/histidine kinase"/>
    <property type="match status" value="1"/>
</dbReference>
<dbReference type="SMART" id="SM00387">
    <property type="entry name" value="HATPase_c"/>
    <property type="match status" value="1"/>
</dbReference>
<keyword evidence="3" id="KW-0597">Phosphoprotein</keyword>
<dbReference type="Pfam" id="PF02518">
    <property type="entry name" value="HATPase_c"/>
    <property type="match status" value="1"/>
</dbReference>
<dbReference type="AlphaFoldDB" id="A0A5M4B5J1"/>
<feature type="transmembrane region" description="Helical" evidence="9">
    <location>
        <begin position="12"/>
        <end position="32"/>
    </location>
</feature>
<comment type="catalytic activity">
    <reaction evidence="1">
        <text>ATP + protein L-histidine = ADP + protein N-phospho-L-histidine.</text>
        <dbReference type="EC" id="2.7.13.3"/>
    </reaction>
</comment>
<dbReference type="EC" id="2.7.13.3" evidence="2"/>
<evidence type="ECO:0000256" key="4">
    <source>
        <dbReference type="ARBA" id="ARBA00022679"/>
    </source>
</evidence>
<dbReference type="Pfam" id="PF07730">
    <property type="entry name" value="HisKA_3"/>
    <property type="match status" value="1"/>
</dbReference>
<evidence type="ECO:0000256" key="2">
    <source>
        <dbReference type="ARBA" id="ARBA00012438"/>
    </source>
</evidence>
<comment type="caution">
    <text evidence="11">The sequence shown here is derived from an EMBL/GenBank/DDBJ whole genome shotgun (WGS) entry which is preliminary data.</text>
</comment>
<evidence type="ECO:0000256" key="6">
    <source>
        <dbReference type="ARBA" id="ARBA00022777"/>
    </source>
</evidence>
<keyword evidence="5" id="KW-0547">Nucleotide-binding</keyword>
<dbReference type="EMBL" id="BLAX01000001">
    <property type="protein sequence ID" value="GET35161.1"/>
    <property type="molecule type" value="Genomic_DNA"/>
</dbReference>
<evidence type="ECO:0000256" key="5">
    <source>
        <dbReference type="ARBA" id="ARBA00022741"/>
    </source>
</evidence>
<accession>A0A5M4B5J1</accession>
<dbReference type="PANTHER" id="PTHR24421">
    <property type="entry name" value="NITRATE/NITRITE SENSOR PROTEIN NARX-RELATED"/>
    <property type="match status" value="1"/>
</dbReference>
<keyword evidence="8" id="KW-0902">Two-component regulatory system</keyword>
<name>A0A5M4B5J1_9BACT</name>
<keyword evidence="7" id="KW-0067">ATP-binding</keyword>
<keyword evidence="9" id="KW-0472">Membrane</keyword>
<dbReference type="InterPro" id="IPR011712">
    <property type="entry name" value="Sig_transdc_His_kin_sub3_dim/P"/>
</dbReference>
<feature type="transmembrane region" description="Helical" evidence="9">
    <location>
        <begin position="39"/>
        <end position="57"/>
    </location>
</feature>
<dbReference type="GO" id="GO:0000155">
    <property type="term" value="F:phosphorelay sensor kinase activity"/>
    <property type="evidence" value="ECO:0007669"/>
    <property type="project" value="InterPro"/>
</dbReference>
<dbReference type="PANTHER" id="PTHR24421:SF10">
    <property type="entry name" value="NITRATE_NITRITE SENSOR PROTEIN NARQ"/>
    <property type="match status" value="1"/>
</dbReference>
<keyword evidence="6" id="KW-0418">Kinase</keyword>
<keyword evidence="9" id="KW-0812">Transmembrane</keyword>
<evidence type="ECO:0000256" key="8">
    <source>
        <dbReference type="ARBA" id="ARBA00023012"/>
    </source>
</evidence>
<reference evidence="11 12" key="1">
    <citation type="submission" date="2019-10" db="EMBL/GenBank/DDBJ databases">
        <title>Prolixibacter strains distinguished by the presence of nitrate reductase genes were adept at nitrate-dependent anaerobic corrosion of metallic iron and carbon steel.</title>
        <authorList>
            <person name="Iino T."/>
            <person name="Shono N."/>
            <person name="Ito K."/>
            <person name="Nakamura R."/>
            <person name="Sueoka K."/>
            <person name="Harayama S."/>
            <person name="Ohkuma M."/>
        </authorList>
    </citation>
    <scope>NUCLEOTIDE SEQUENCE [LARGE SCALE GENOMIC DNA]</scope>
    <source>
        <strain evidence="11 12">JCM 13498</strain>
    </source>
</reference>
<sequence>MLSFTKKMLLKAALLLSMMIQIGAAVIAIGLIRRTRYNVSWILISAGFVLMALRRLFDFSTLFWENHLFSGADVNSWMGILISLLMFIGVIFIRQIFNLQQRIDELRKVSEMRVLSAVIEGEERARQNFARDLHDGLGPLLSSIKMTASAIDTTKLDEANRRIVERTCQTSDDAIVSLKEISNHLSPHLLKNYGLTKALETFAASLLEGTSIEFVMDSAIREKRYAYKIEITLYRIVSELLNNSMKHAAPGKITLKIQEERGKLLLSYQDDGIGYDPKELATEPDSDKMGLDNIGSRIKSLNGEMDIHSRSGEGFNLTLQIPVI</sequence>
<feature type="domain" description="Histidine kinase" evidence="10">
    <location>
        <begin position="128"/>
        <end position="324"/>
    </location>
</feature>
<dbReference type="PROSITE" id="PS50109">
    <property type="entry name" value="HIS_KIN"/>
    <property type="match status" value="1"/>
</dbReference>
<gene>
    <name evidence="11" type="ORF">PbJCM13498_40240</name>
</gene>
<evidence type="ECO:0000259" key="10">
    <source>
        <dbReference type="PROSITE" id="PS50109"/>
    </source>
</evidence>
<evidence type="ECO:0000313" key="11">
    <source>
        <dbReference type="EMBL" id="GET35161.1"/>
    </source>
</evidence>
<dbReference type="Gene3D" id="1.20.5.1930">
    <property type="match status" value="1"/>
</dbReference>
<dbReference type="InterPro" id="IPR005467">
    <property type="entry name" value="His_kinase_dom"/>
</dbReference>
<dbReference type="InterPro" id="IPR003594">
    <property type="entry name" value="HATPase_dom"/>
</dbReference>
<evidence type="ECO:0000256" key="7">
    <source>
        <dbReference type="ARBA" id="ARBA00022840"/>
    </source>
</evidence>
<dbReference type="GO" id="GO:0005524">
    <property type="term" value="F:ATP binding"/>
    <property type="evidence" value="ECO:0007669"/>
    <property type="project" value="UniProtKB-KW"/>
</dbReference>
<dbReference type="Gene3D" id="3.30.565.10">
    <property type="entry name" value="Histidine kinase-like ATPase, C-terminal domain"/>
    <property type="match status" value="1"/>
</dbReference>
<keyword evidence="9" id="KW-1133">Transmembrane helix</keyword>
<dbReference type="InterPro" id="IPR036890">
    <property type="entry name" value="HATPase_C_sf"/>
</dbReference>
<dbReference type="CDD" id="cd16917">
    <property type="entry name" value="HATPase_UhpB-NarQ-NarX-like"/>
    <property type="match status" value="1"/>
</dbReference>
<dbReference type="GO" id="GO:0046983">
    <property type="term" value="F:protein dimerization activity"/>
    <property type="evidence" value="ECO:0007669"/>
    <property type="project" value="InterPro"/>
</dbReference>
<evidence type="ECO:0000256" key="3">
    <source>
        <dbReference type="ARBA" id="ARBA00022553"/>
    </source>
</evidence>
<dbReference type="GO" id="GO:0016020">
    <property type="term" value="C:membrane"/>
    <property type="evidence" value="ECO:0007669"/>
    <property type="project" value="InterPro"/>
</dbReference>